<evidence type="ECO:0000256" key="2">
    <source>
        <dbReference type="ARBA" id="ARBA00022553"/>
    </source>
</evidence>
<evidence type="ECO:0000256" key="5">
    <source>
        <dbReference type="SAM" id="MobiDB-lite"/>
    </source>
</evidence>
<dbReference type="Pfam" id="PF01527">
    <property type="entry name" value="HTH_Tnp_1"/>
    <property type="match status" value="1"/>
</dbReference>
<dbReference type="STRING" id="410332.SAMN04488550_0706"/>
<proteinExistence type="predicted"/>
<keyword evidence="4" id="KW-0804">Transcription</keyword>
<gene>
    <name evidence="7" type="ORF">GM1_106_00020</name>
</gene>
<evidence type="ECO:0000256" key="3">
    <source>
        <dbReference type="ARBA" id="ARBA00023015"/>
    </source>
</evidence>
<dbReference type="PANTHER" id="PTHR33215">
    <property type="entry name" value="PROTEIN DISTAL ANTENNA"/>
    <property type="match status" value="1"/>
</dbReference>
<protein>
    <submittedName>
        <fullName evidence="7">Putative transposase</fullName>
    </submittedName>
</protein>
<dbReference type="Proteomes" id="UP000035009">
    <property type="component" value="Unassembled WGS sequence"/>
</dbReference>
<organism evidence="7 8">
    <name type="scientific">Gordonia malaquae NBRC 108250</name>
    <dbReference type="NCBI Taxonomy" id="1223542"/>
    <lineage>
        <taxon>Bacteria</taxon>
        <taxon>Bacillati</taxon>
        <taxon>Actinomycetota</taxon>
        <taxon>Actinomycetes</taxon>
        <taxon>Mycobacteriales</taxon>
        <taxon>Gordoniaceae</taxon>
        <taxon>Gordonia</taxon>
    </lineage>
</organism>
<evidence type="ECO:0000256" key="1">
    <source>
        <dbReference type="ARBA" id="ARBA00022473"/>
    </source>
</evidence>
<dbReference type="EMBL" id="BAOP01000106">
    <property type="protein sequence ID" value="GAC82138.1"/>
    <property type="molecule type" value="Genomic_DNA"/>
</dbReference>
<keyword evidence="1" id="KW-0217">Developmental protein</keyword>
<dbReference type="InterPro" id="IPR051839">
    <property type="entry name" value="RD_transcriptional_regulator"/>
</dbReference>
<dbReference type="eggNOG" id="COG2963">
    <property type="taxonomic scope" value="Bacteria"/>
</dbReference>
<feature type="domain" description="HTH psq-type" evidence="6">
    <location>
        <begin position="1"/>
        <end position="53"/>
    </location>
</feature>
<reference evidence="7 8" key="1">
    <citation type="submission" date="2013-02" db="EMBL/GenBank/DDBJ databases">
        <title>Whole genome shotgun sequence of Gordonia malaquae NBRC 108250.</title>
        <authorList>
            <person name="Yoshida I."/>
            <person name="Hosoyama A."/>
            <person name="Tsuchikane K."/>
            <person name="Ando Y."/>
            <person name="Baba S."/>
            <person name="Ohji S."/>
            <person name="Hamada M."/>
            <person name="Tamura T."/>
            <person name="Yamazoe A."/>
            <person name="Yamazaki S."/>
            <person name="Fujita N."/>
        </authorList>
    </citation>
    <scope>NUCLEOTIDE SEQUENCE [LARGE SCALE GENOMIC DNA]</scope>
    <source>
        <strain evidence="7 8">NBRC 108250</strain>
    </source>
</reference>
<sequence>MGTSRPRRVFTDEFKADAVAMVTQLGRPRAEVARDLGIGESTLGRWVASATGTAGSGSGSNRRAPDLAGDDPNEMRRELARLREENAFLKKAAAFFAQEQR</sequence>
<evidence type="ECO:0000313" key="7">
    <source>
        <dbReference type="EMBL" id="GAC82138.1"/>
    </source>
</evidence>
<keyword evidence="8" id="KW-1185">Reference proteome</keyword>
<dbReference type="InterPro" id="IPR002514">
    <property type="entry name" value="Transposase_8"/>
</dbReference>
<name>M3VCJ8_GORML</name>
<keyword evidence="3" id="KW-0805">Transcription regulation</keyword>
<dbReference type="Gene3D" id="1.10.10.60">
    <property type="entry name" value="Homeodomain-like"/>
    <property type="match status" value="1"/>
</dbReference>
<dbReference type="InterPro" id="IPR009057">
    <property type="entry name" value="Homeodomain-like_sf"/>
</dbReference>
<dbReference type="GO" id="GO:0003677">
    <property type="term" value="F:DNA binding"/>
    <property type="evidence" value="ECO:0007669"/>
    <property type="project" value="InterPro"/>
</dbReference>
<accession>M3VCJ8</accession>
<evidence type="ECO:0000259" key="6">
    <source>
        <dbReference type="PROSITE" id="PS50960"/>
    </source>
</evidence>
<feature type="region of interest" description="Disordered" evidence="5">
    <location>
        <begin position="49"/>
        <end position="72"/>
    </location>
</feature>
<dbReference type="GO" id="GO:0004803">
    <property type="term" value="F:transposase activity"/>
    <property type="evidence" value="ECO:0007669"/>
    <property type="project" value="InterPro"/>
</dbReference>
<dbReference type="PROSITE" id="PS50960">
    <property type="entry name" value="HTH_PSQ"/>
    <property type="match status" value="1"/>
</dbReference>
<evidence type="ECO:0000256" key="4">
    <source>
        <dbReference type="ARBA" id="ARBA00023163"/>
    </source>
</evidence>
<dbReference type="SUPFAM" id="SSF46689">
    <property type="entry name" value="Homeodomain-like"/>
    <property type="match status" value="1"/>
</dbReference>
<dbReference type="PANTHER" id="PTHR33215:SF13">
    <property type="entry name" value="PROTEIN DISTAL ANTENNA"/>
    <property type="match status" value="1"/>
</dbReference>
<keyword evidence="2" id="KW-0597">Phosphoprotein</keyword>
<comment type="caution">
    <text evidence="7">The sequence shown here is derived from an EMBL/GenBank/DDBJ whole genome shotgun (WGS) entry which is preliminary data.</text>
</comment>
<evidence type="ECO:0000313" key="8">
    <source>
        <dbReference type="Proteomes" id="UP000035009"/>
    </source>
</evidence>
<dbReference type="AlphaFoldDB" id="M3VCJ8"/>
<dbReference type="InterPro" id="IPR007889">
    <property type="entry name" value="HTH_Psq"/>
</dbReference>
<dbReference type="GO" id="GO:0006313">
    <property type="term" value="P:DNA transposition"/>
    <property type="evidence" value="ECO:0007669"/>
    <property type="project" value="InterPro"/>
</dbReference>